<comment type="caution">
    <text evidence="2">The sequence shown here is derived from an EMBL/GenBank/DDBJ whole genome shotgun (WGS) entry which is preliminary data.</text>
</comment>
<evidence type="ECO:0000256" key="1">
    <source>
        <dbReference type="SAM" id="MobiDB-lite"/>
    </source>
</evidence>
<protein>
    <submittedName>
        <fullName evidence="2">Uncharacterized protein</fullName>
    </submittedName>
</protein>
<keyword evidence="3" id="KW-1185">Reference proteome</keyword>
<reference evidence="2" key="1">
    <citation type="submission" date="2020-06" db="EMBL/GenBank/DDBJ databases">
        <title>WGS assembly of Ceratodon purpureus strain R40.</title>
        <authorList>
            <person name="Carey S.B."/>
            <person name="Jenkins J."/>
            <person name="Shu S."/>
            <person name="Lovell J.T."/>
            <person name="Sreedasyam A."/>
            <person name="Maumus F."/>
            <person name="Tiley G.P."/>
            <person name="Fernandez-Pozo N."/>
            <person name="Barry K."/>
            <person name="Chen C."/>
            <person name="Wang M."/>
            <person name="Lipzen A."/>
            <person name="Daum C."/>
            <person name="Saski C.A."/>
            <person name="Payton A.C."/>
            <person name="Mcbreen J.C."/>
            <person name="Conrad R.E."/>
            <person name="Kollar L.M."/>
            <person name="Olsson S."/>
            <person name="Huttunen S."/>
            <person name="Landis J.B."/>
            <person name="Wickett N.J."/>
            <person name="Johnson M.G."/>
            <person name="Rensing S.A."/>
            <person name="Grimwood J."/>
            <person name="Schmutz J."/>
            <person name="Mcdaniel S.F."/>
        </authorList>
    </citation>
    <scope>NUCLEOTIDE SEQUENCE</scope>
    <source>
        <strain evidence="2">R40</strain>
    </source>
</reference>
<dbReference type="Proteomes" id="UP000822688">
    <property type="component" value="Chromosome 1"/>
</dbReference>
<accession>A0A8T0J074</accession>
<evidence type="ECO:0000313" key="3">
    <source>
        <dbReference type="Proteomes" id="UP000822688"/>
    </source>
</evidence>
<feature type="compositionally biased region" description="Basic and acidic residues" evidence="1">
    <location>
        <begin position="69"/>
        <end position="102"/>
    </location>
</feature>
<dbReference type="AlphaFoldDB" id="A0A8T0J074"/>
<dbReference type="EMBL" id="CM026421">
    <property type="protein sequence ID" value="KAG0589370.1"/>
    <property type="molecule type" value="Genomic_DNA"/>
</dbReference>
<organism evidence="2 3">
    <name type="scientific">Ceratodon purpureus</name>
    <name type="common">Fire moss</name>
    <name type="synonym">Dicranum purpureum</name>
    <dbReference type="NCBI Taxonomy" id="3225"/>
    <lineage>
        <taxon>Eukaryota</taxon>
        <taxon>Viridiplantae</taxon>
        <taxon>Streptophyta</taxon>
        <taxon>Embryophyta</taxon>
        <taxon>Bryophyta</taxon>
        <taxon>Bryophytina</taxon>
        <taxon>Bryopsida</taxon>
        <taxon>Dicranidae</taxon>
        <taxon>Pseudoditrichales</taxon>
        <taxon>Ditrichaceae</taxon>
        <taxon>Ceratodon</taxon>
    </lineage>
</organism>
<sequence length="102" mass="11302">MLEISYTAREAKFAREEEQNQTGDWAKSCVWISSGLAIPQSPPAAETPPASEGVTIKCRKVSLTPATDDPSKKSSHERKLDGKGESIRKTEGERRVKKPEFK</sequence>
<feature type="region of interest" description="Disordered" evidence="1">
    <location>
        <begin position="38"/>
        <end position="102"/>
    </location>
</feature>
<name>A0A8T0J074_CERPU</name>
<gene>
    <name evidence="2" type="ORF">KC19_1G016600</name>
</gene>
<proteinExistence type="predicted"/>
<evidence type="ECO:0000313" key="2">
    <source>
        <dbReference type="EMBL" id="KAG0589370.1"/>
    </source>
</evidence>